<evidence type="ECO:0000259" key="1">
    <source>
        <dbReference type="Pfam" id="PF21834"/>
    </source>
</evidence>
<name>A0ABU0HN14_9HYPH</name>
<accession>A0ABU0HN14</accession>
<dbReference type="EMBL" id="JAUSVV010000007">
    <property type="protein sequence ID" value="MDQ0443724.1"/>
    <property type="molecule type" value="Genomic_DNA"/>
</dbReference>
<comment type="caution">
    <text evidence="2">The sequence shown here is derived from an EMBL/GenBank/DDBJ whole genome shotgun (WGS) entry which is preliminary data.</text>
</comment>
<dbReference type="RefSeq" id="WP_238252449.1">
    <property type="nucleotide sequence ID" value="NZ_BPQX01000055.1"/>
</dbReference>
<evidence type="ECO:0000313" key="2">
    <source>
        <dbReference type="EMBL" id="MDQ0443724.1"/>
    </source>
</evidence>
<dbReference type="Pfam" id="PF21834">
    <property type="entry name" value="DUF6894"/>
    <property type="match status" value="1"/>
</dbReference>
<proteinExistence type="predicted"/>
<gene>
    <name evidence="2" type="ORF">QO016_003229</name>
</gene>
<dbReference type="Proteomes" id="UP001236369">
    <property type="component" value="Unassembled WGS sequence"/>
</dbReference>
<sequence length="81" mass="8778">MARYFFDIENGGQHRDDTGSECRDLDEVRAIAVRTLIGIAAEEAALHDRQTVVVSVRDAAGASLLDMTLTLATAWSNRDGA</sequence>
<organism evidence="2 3">
    <name type="scientific">Methylobacterium persicinum</name>
    <dbReference type="NCBI Taxonomy" id="374426"/>
    <lineage>
        <taxon>Bacteria</taxon>
        <taxon>Pseudomonadati</taxon>
        <taxon>Pseudomonadota</taxon>
        <taxon>Alphaproteobacteria</taxon>
        <taxon>Hyphomicrobiales</taxon>
        <taxon>Methylobacteriaceae</taxon>
        <taxon>Methylobacterium</taxon>
    </lineage>
</organism>
<reference evidence="2 3" key="1">
    <citation type="submission" date="2023-07" db="EMBL/GenBank/DDBJ databases">
        <title>Genomic Encyclopedia of Type Strains, Phase IV (KMG-IV): sequencing the most valuable type-strain genomes for metagenomic binning, comparative biology and taxonomic classification.</title>
        <authorList>
            <person name="Goeker M."/>
        </authorList>
    </citation>
    <scope>NUCLEOTIDE SEQUENCE [LARGE SCALE GENOMIC DNA]</scope>
    <source>
        <strain evidence="2 3">DSM 19562</strain>
    </source>
</reference>
<dbReference type="InterPro" id="IPR054189">
    <property type="entry name" value="DUF6894"/>
</dbReference>
<keyword evidence="3" id="KW-1185">Reference proteome</keyword>
<protein>
    <recommendedName>
        <fullName evidence="1">DUF6894 domain-containing protein</fullName>
    </recommendedName>
</protein>
<feature type="domain" description="DUF6894" evidence="1">
    <location>
        <begin position="3"/>
        <end position="70"/>
    </location>
</feature>
<evidence type="ECO:0000313" key="3">
    <source>
        <dbReference type="Proteomes" id="UP001236369"/>
    </source>
</evidence>